<accession>A0A367LHZ2</accession>
<reference evidence="2 3" key="1">
    <citation type="journal article" date="2015" name="BMC Genomics">
        <title>Insights from the genome of Ophiocordyceps polyrhachis-furcata to pathogenicity and host specificity in insect fungi.</title>
        <authorList>
            <person name="Wichadakul D."/>
            <person name="Kobmoo N."/>
            <person name="Ingsriswang S."/>
            <person name="Tangphatsornruang S."/>
            <person name="Chantasingh D."/>
            <person name="Luangsa-ard J.J."/>
            <person name="Eurwilaichitr L."/>
        </authorList>
    </citation>
    <scope>NUCLEOTIDE SEQUENCE [LARGE SCALE GENOMIC DNA]</scope>
    <source>
        <strain evidence="2 3">BCC 54312</strain>
    </source>
</reference>
<name>A0A367LHZ2_9HYPO</name>
<keyword evidence="1" id="KW-1133">Transmembrane helix</keyword>
<dbReference type="AlphaFoldDB" id="A0A367LHZ2"/>
<gene>
    <name evidence="2" type="ORF">L249_8092</name>
</gene>
<protein>
    <recommendedName>
        <fullName evidence="4">Transmembrane protein</fullName>
    </recommendedName>
</protein>
<comment type="caution">
    <text evidence="2">The sequence shown here is derived from an EMBL/GenBank/DDBJ whole genome shotgun (WGS) entry which is preliminary data.</text>
</comment>
<proteinExistence type="predicted"/>
<evidence type="ECO:0000313" key="3">
    <source>
        <dbReference type="Proteomes" id="UP000253664"/>
    </source>
</evidence>
<organism evidence="2 3">
    <name type="scientific">Ophiocordyceps polyrhachis-furcata BCC 54312</name>
    <dbReference type="NCBI Taxonomy" id="1330021"/>
    <lineage>
        <taxon>Eukaryota</taxon>
        <taxon>Fungi</taxon>
        <taxon>Dikarya</taxon>
        <taxon>Ascomycota</taxon>
        <taxon>Pezizomycotina</taxon>
        <taxon>Sordariomycetes</taxon>
        <taxon>Hypocreomycetidae</taxon>
        <taxon>Hypocreales</taxon>
        <taxon>Ophiocordycipitaceae</taxon>
        <taxon>Ophiocordyceps</taxon>
    </lineage>
</organism>
<evidence type="ECO:0008006" key="4">
    <source>
        <dbReference type="Google" id="ProtNLM"/>
    </source>
</evidence>
<evidence type="ECO:0000313" key="2">
    <source>
        <dbReference type="EMBL" id="RCI14053.1"/>
    </source>
</evidence>
<dbReference type="EMBL" id="LKCN02000005">
    <property type="protein sequence ID" value="RCI14053.1"/>
    <property type="molecule type" value="Genomic_DNA"/>
</dbReference>
<dbReference type="Proteomes" id="UP000253664">
    <property type="component" value="Unassembled WGS sequence"/>
</dbReference>
<keyword evidence="3" id="KW-1185">Reference proteome</keyword>
<evidence type="ECO:0000256" key="1">
    <source>
        <dbReference type="SAM" id="Phobius"/>
    </source>
</evidence>
<sequence>MTGEIGTFEYRHMTPVVSFLPLSSSSSSPFKPFSRVESSRVEYVVVHTMDSSESFVLVSVKTGFFFFFFVIIIIFVSVSVSVVGIDTCLLCIPMPITIAILIQTFHT</sequence>
<feature type="transmembrane region" description="Helical" evidence="1">
    <location>
        <begin position="82"/>
        <end position="102"/>
    </location>
</feature>
<keyword evidence="1" id="KW-0812">Transmembrane</keyword>
<keyword evidence="1" id="KW-0472">Membrane</keyword>
<feature type="transmembrane region" description="Helical" evidence="1">
    <location>
        <begin position="55"/>
        <end position="76"/>
    </location>
</feature>